<protein>
    <submittedName>
        <fullName evidence="1">Uncharacterized protein</fullName>
    </submittedName>
</protein>
<keyword evidence="2" id="KW-1185">Reference proteome</keyword>
<accession>A0A3Q7GBX1</accession>
<dbReference type="Proteomes" id="UP000004994">
    <property type="component" value="Chromosome 3"/>
</dbReference>
<reference evidence="1" key="2">
    <citation type="submission" date="2019-01" db="UniProtKB">
        <authorList>
            <consortium name="EnsemblPlants"/>
        </authorList>
    </citation>
    <scope>IDENTIFICATION</scope>
    <source>
        <strain evidence="1">cv. Heinz 1706</strain>
    </source>
</reference>
<reference evidence="1" key="1">
    <citation type="journal article" date="2012" name="Nature">
        <title>The tomato genome sequence provides insights into fleshy fruit evolution.</title>
        <authorList>
            <consortium name="Tomato Genome Consortium"/>
        </authorList>
    </citation>
    <scope>NUCLEOTIDE SEQUENCE [LARGE SCALE GENOMIC DNA]</scope>
    <source>
        <strain evidence="1">cv. Heinz 1706</strain>
    </source>
</reference>
<evidence type="ECO:0000313" key="2">
    <source>
        <dbReference type="Proteomes" id="UP000004994"/>
    </source>
</evidence>
<dbReference type="EnsemblPlants" id="Solyc03g096055.1.1">
    <property type="protein sequence ID" value="Solyc03g096055.1.1"/>
    <property type="gene ID" value="Solyc03g096055.1"/>
</dbReference>
<name>A0A3Q7GBX1_SOLLC</name>
<proteinExistence type="predicted"/>
<organism evidence="1">
    <name type="scientific">Solanum lycopersicum</name>
    <name type="common">Tomato</name>
    <name type="synonym">Lycopersicon esculentum</name>
    <dbReference type="NCBI Taxonomy" id="4081"/>
    <lineage>
        <taxon>Eukaryota</taxon>
        <taxon>Viridiplantae</taxon>
        <taxon>Streptophyta</taxon>
        <taxon>Embryophyta</taxon>
        <taxon>Tracheophyta</taxon>
        <taxon>Spermatophyta</taxon>
        <taxon>Magnoliopsida</taxon>
        <taxon>eudicotyledons</taxon>
        <taxon>Gunneridae</taxon>
        <taxon>Pentapetalae</taxon>
        <taxon>asterids</taxon>
        <taxon>lamiids</taxon>
        <taxon>Solanales</taxon>
        <taxon>Solanaceae</taxon>
        <taxon>Solanoideae</taxon>
        <taxon>Solaneae</taxon>
        <taxon>Solanum</taxon>
        <taxon>Solanum subgen. Lycopersicon</taxon>
    </lineage>
</organism>
<sequence length="83" mass="9136">MKKKMENLEEINGTIAGISTDEVEDTGCDRAEGVIDELAGDLNLETPTLDPPDPNPVELEKLRLELLPLKNARASFMCFGCIF</sequence>
<evidence type="ECO:0000313" key="1">
    <source>
        <dbReference type="EnsemblPlants" id="Solyc03g096055.1.1"/>
    </source>
</evidence>
<dbReference type="AlphaFoldDB" id="A0A3Q7GBX1"/>
<dbReference type="Gramene" id="Solyc03g096055.1.1">
    <property type="protein sequence ID" value="Solyc03g096055.1.1"/>
    <property type="gene ID" value="Solyc03g096055.1"/>
</dbReference>
<dbReference type="InParanoid" id="A0A3Q7GBX1"/>